<dbReference type="EMBL" id="CP135176">
    <property type="protein sequence ID" value="WZS85562.1"/>
    <property type="molecule type" value="Genomic_DNA"/>
</dbReference>
<dbReference type="InterPro" id="IPR012477">
    <property type="entry name" value="Glyco_transf_52"/>
</dbReference>
<dbReference type="RefSeq" id="WP_236613945.1">
    <property type="nucleotide sequence ID" value="NZ_CP135176.1"/>
</dbReference>
<keyword evidence="2" id="KW-1185">Reference proteome</keyword>
<evidence type="ECO:0000313" key="1">
    <source>
        <dbReference type="EMBL" id="WZS85562.1"/>
    </source>
</evidence>
<proteinExistence type="predicted"/>
<evidence type="ECO:0000313" key="2">
    <source>
        <dbReference type="Proteomes" id="UP001441914"/>
    </source>
</evidence>
<name>A0AAN0N7N6_9VIBR</name>
<sequence>MMADEISNLYICSTVRHVMLSVFHAVKSDRKATIVLFNDYQNIPLDVINTSNQPDNIKVILASRDKLTSKIKKKGFIGKFIMKSSMLGLRIPDFLKKTLVDYINSYEENILPNIGCYELFVFNDDNRMSRLFRLLVPNYKMIEDGMRNYIEIPIHDPLKKTIRRIKSYPSESMVMGEKKECLEIHLLSPEKSPSIVKDKVKKLNLSRSGYAIEILSKLFQIDSYNHEKGTVIIATQPTSKENTLRFKDINFVKKVYQDIYKQATNAGYNVVLKLHPSEPKDDYNKFFEGVEQLPPKLPVELFLMLSNKKMGIVSLFSSVGMGLEEYCDVFQILKQEEMADAVKSIASFEQNREDLDIRIKQVLQKIEL</sequence>
<dbReference type="AlphaFoldDB" id="A0AAN0N7N6"/>
<gene>
    <name evidence="1" type="ORF">QYQ95_14140</name>
</gene>
<organism evidence="1 2">
    <name type="scientific">Vibrio cyclitrophicus ZF270</name>
    <dbReference type="NCBI Taxonomy" id="1136176"/>
    <lineage>
        <taxon>Bacteria</taxon>
        <taxon>Pseudomonadati</taxon>
        <taxon>Pseudomonadota</taxon>
        <taxon>Gammaproteobacteria</taxon>
        <taxon>Vibrionales</taxon>
        <taxon>Vibrionaceae</taxon>
        <taxon>Vibrio</taxon>
    </lineage>
</organism>
<protein>
    <submittedName>
        <fullName evidence="1">Glycosyltransferase family 52</fullName>
    </submittedName>
</protein>
<dbReference type="Proteomes" id="UP001441914">
    <property type="component" value="Chromosome 1"/>
</dbReference>
<dbReference type="Pfam" id="PF07922">
    <property type="entry name" value="Glyco_transf_52"/>
    <property type="match status" value="1"/>
</dbReference>
<reference evidence="1 2" key="1">
    <citation type="journal article" date="2024" name="Elife">
        <title>Polysaccharide breakdown products drive degradation-dispersal cycles of foraging bacteria through changes in metabolism and motility.</title>
        <authorList>
            <person name="Stubbusch A.K."/>
            <person name="Keegstra J.M."/>
            <person name="Schwartzman J."/>
            <person name="Pontrelli S."/>
            <person name="Clerc E.E."/>
            <person name="Stocker R."/>
            <person name="Magnabosco C."/>
            <person name="Schubert O.T."/>
            <person name="Ackermann M."/>
            <person name="D'Souza G.G."/>
        </authorList>
    </citation>
    <scope>NUCLEOTIDE SEQUENCE [LARGE SCALE GENOMIC DNA]</scope>
    <source>
        <strain evidence="1 2">ZF270</strain>
    </source>
</reference>
<dbReference type="Gene3D" id="3.40.50.11110">
    <property type="entry name" value="Sialyltransferase, C-terminal GT-B Rossman nucleotide-binding domain"/>
    <property type="match status" value="1"/>
</dbReference>
<accession>A0AAN0N7N6</accession>